<evidence type="ECO:0000256" key="2">
    <source>
        <dbReference type="ARBA" id="ARBA00004906"/>
    </source>
</evidence>
<proteinExistence type="predicted"/>
<evidence type="ECO:0000256" key="4">
    <source>
        <dbReference type="ARBA" id="ARBA00022679"/>
    </source>
</evidence>
<evidence type="ECO:0000256" key="3">
    <source>
        <dbReference type="ARBA" id="ARBA00012483"/>
    </source>
</evidence>
<dbReference type="InterPro" id="IPR016024">
    <property type="entry name" value="ARM-type_fold"/>
</dbReference>
<dbReference type="AlphaFoldDB" id="A0A6G1DJL5"/>
<dbReference type="SUPFAM" id="SSF48371">
    <property type="entry name" value="ARM repeat"/>
    <property type="match status" value="1"/>
</dbReference>
<gene>
    <name evidence="7" type="ORF">E2562_018918</name>
</gene>
<evidence type="ECO:0000256" key="1">
    <source>
        <dbReference type="ARBA" id="ARBA00000900"/>
    </source>
</evidence>
<dbReference type="EC" id="2.3.2.27" evidence="3"/>
<protein>
    <recommendedName>
        <fullName evidence="3">RING-type E3 ubiquitin transferase</fullName>
        <ecNumber evidence="3">2.3.2.27</ecNumber>
    </recommendedName>
</protein>
<organism evidence="7 8">
    <name type="scientific">Oryza meyeriana var. granulata</name>
    <dbReference type="NCBI Taxonomy" id="110450"/>
    <lineage>
        <taxon>Eukaryota</taxon>
        <taxon>Viridiplantae</taxon>
        <taxon>Streptophyta</taxon>
        <taxon>Embryophyta</taxon>
        <taxon>Tracheophyta</taxon>
        <taxon>Spermatophyta</taxon>
        <taxon>Magnoliopsida</taxon>
        <taxon>Liliopsida</taxon>
        <taxon>Poales</taxon>
        <taxon>Poaceae</taxon>
        <taxon>BOP clade</taxon>
        <taxon>Oryzoideae</taxon>
        <taxon>Oryzeae</taxon>
        <taxon>Oryzinae</taxon>
        <taxon>Oryza</taxon>
        <taxon>Oryza meyeriana</taxon>
    </lineage>
</organism>
<keyword evidence="8" id="KW-1185">Reference proteome</keyword>
<evidence type="ECO:0000313" key="8">
    <source>
        <dbReference type="Proteomes" id="UP000479710"/>
    </source>
</evidence>
<keyword evidence="4" id="KW-0808">Transferase</keyword>
<dbReference type="OrthoDB" id="10064100at2759"/>
<feature type="domain" description="U-box" evidence="6">
    <location>
        <begin position="1"/>
        <end position="61"/>
    </location>
</feature>
<dbReference type="GO" id="GO:0016567">
    <property type="term" value="P:protein ubiquitination"/>
    <property type="evidence" value="ECO:0007669"/>
    <property type="project" value="UniProtKB-UniPathway"/>
</dbReference>
<dbReference type="FunFam" id="3.30.40.10:FF:000442">
    <property type="entry name" value="RING-type E3 ubiquitin transferase"/>
    <property type="match status" value="1"/>
</dbReference>
<comment type="caution">
    <text evidence="7">The sequence shown here is derived from an EMBL/GenBank/DDBJ whole genome shotgun (WGS) entry which is preliminary data.</text>
</comment>
<dbReference type="Pfam" id="PF04564">
    <property type="entry name" value="U-box"/>
    <property type="match status" value="1"/>
</dbReference>
<dbReference type="Proteomes" id="UP000479710">
    <property type="component" value="Unassembled WGS sequence"/>
</dbReference>
<dbReference type="PANTHER" id="PTHR23315:SF330">
    <property type="entry name" value="RING-TYPE E3 UBIQUITIN TRANSFERASE"/>
    <property type="match status" value="1"/>
</dbReference>
<evidence type="ECO:0000259" key="6">
    <source>
        <dbReference type="PROSITE" id="PS51698"/>
    </source>
</evidence>
<evidence type="ECO:0000313" key="7">
    <source>
        <dbReference type="EMBL" id="KAF0912657.1"/>
    </source>
</evidence>
<dbReference type="Gene3D" id="3.30.40.10">
    <property type="entry name" value="Zinc/RING finger domain, C3HC4 (zinc finger)"/>
    <property type="match status" value="1"/>
</dbReference>
<dbReference type="GO" id="GO:0061630">
    <property type="term" value="F:ubiquitin protein ligase activity"/>
    <property type="evidence" value="ECO:0007669"/>
    <property type="project" value="UniProtKB-EC"/>
</dbReference>
<reference evidence="7 8" key="1">
    <citation type="submission" date="2019-11" db="EMBL/GenBank/DDBJ databases">
        <title>Whole genome sequence of Oryza granulata.</title>
        <authorList>
            <person name="Li W."/>
        </authorList>
    </citation>
    <scope>NUCLEOTIDE SEQUENCE [LARGE SCALE GENOMIC DNA]</scope>
    <source>
        <strain evidence="8">cv. Menghai</strain>
        <tissue evidence="7">Leaf</tissue>
    </source>
</reference>
<dbReference type="EMBL" id="SPHZ02000006">
    <property type="protein sequence ID" value="KAF0912657.1"/>
    <property type="molecule type" value="Genomic_DNA"/>
</dbReference>
<keyword evidence="5" id="KW-0833">Ubl conjugation pathway</keyword>
<comment type="pathway">
    <text evidence="2">Protein modification; protein ubiquitination.</text>
</comment>
<comment type="catalytic activity">
    <reaction evidence="1">
        <text>S-ubiquitinyl-[E2 ubiquitin-conjugating enzyme]-L-cysteine + [acceptor protein]-L-lysine = [E2 ubiquitin-conjugating enzyme]-L-cysteine + N(6)-ubiquitinyl-[acceptor protein]-L-lysine.</text>
        <dbReference type="EC" id="2.3.2.27"/>
    </reaction>
</comment>
<dbReference type="SMART" id="SM00504">
    <property type="entry name" value="Ubox"/>
    <property type="match status" value="1"/>
</dbReference>
<dbReference type="InterPro" id="IPR003613">
    <property type="entry name" value="Ubox_domain"/>
</dbReference>
<name>A0A6G1DJL5_9ORYZ</name>
<accession>A0A6G1DJL5</accession>
<evidence type="ECO:0000256" key="5">
    <source>
        <dbReference type="ARBA" id="ARBA00022786"/>
    </source>
</evidence>
<dbReference type="SUPFAM" id="SSF57850">
    <property type="entry name" value="RING/U-box"/>
    <property type="match status" value="1"/>
</dbReference>
<dbReference type="Gene3D" id="1.25.10.10">
    <property type="entry name" value="Leucine-rich Repeat Variant"/>
    <property type="match status" value="1"/>
</dbReference>
<dbReference type="InterPro" id="IPR011989">
    <property type="entry name" value="ARM-like"/>
</dbReference>
<sequence>MTDPVTVAIGQTYDRASIRRWNKNGCRICPVTGEKLRNADVVPNITVHGIIEQVLLNNGFSLHEPSSRHRCAVDKTATPFGAVAAGGVRLAMAACLVDTGVVWWLLHLLSSLDASVQDNAVAGLLNLSKHPAARRTLFKASRLGLIVDAVNVAAKVEAQQNAAAILFYLSSNADYCDEISRIPEAILTLVYLIR</sequence>
<dbReference type="InterPro" id="IPR013083">
    <property type="entry name" value="Znf_RING/FYVE/PHD"/>
</dbReference>
<dbReference type="PANTHER" id="PTHR23315">
    <property type="entry name" value="U BOX DOMAIN-CONTAINING"/>
    <property type="match status" value="1"/>
</dbReference>
<dbReference type="UniPathway" id="UPA00143"/>
<dbReference type="PROSITE" id="PS51698">
    <property type="entry name" value="U_BOX"/>
    <property type="match status" value="1"/>
</dbReference>